<comment type="caution">
    <text evidence="1">The sequence shown here is derived from an EMBL/GenBank/DDBJ whole genome shotgun (WGS) entry which is preliminary data.</text>
</comment>
<dbReference type="CDD" id="cd00303">
    <property type="entry name" value="retropepsin_like"/>
    <property type="match status" value="1"/>
</dbReference>
<proteinExistence type="predicted"/>
<evidence type="ECO:0000313" key="1">
    <source>
        <dbReference type="EMBL" id="KAF6223885.1"/>
    </source>
</evidence>
<gene>
    <name evidence="1" type="ORF">HO173_013087</name>
</gene>
<accession>A0A8H6CIB4</accession>
<dbReference type="Proteomes" id="UP000578531">
    <property type="component" value="Unassembled WGS sequence"/>
</dbReference>
<organism evidence="1 2">
    <name type="scientific">Letharia columbiana</name>
    <dbReference type="NCBI Taxonomy" id="112416"/>
    <lineage>
        <taxon>Eukaryota</taxon>
        <taxon>Fungi</taxon>
        <taxon>Dikarya</taxon>
        <taxon>Ascomycota</taxon>
        <taxon>Pezizomycotina</taxon>
        <taxon>Lecanoromycetes</taxon>
        <taxon>OSLEUM clade</taxon>
        <taxon>Lecanoromycetidae</taxon>
        <taxon>Lecanorales</taxon>
        <taxon>Lecanorineae</taxon>
        <taxon>Parmeliaceae</taxon>
        <taxon>Letharia</taxon>
    </lineage>
</organism>
<name>A0A8H6CIB4_9LECA</name>
<dbReference type="OrthoDB" id="5428705at2759"/>
<dbReference type="RefSeq" id="XP_037158197.1">
    <property type="nucleotide sequence ID" value="XM_037314913.1"/>
</dbReference>
<keyword evidence="2" id="KW-1185">Reference proteome</keyword>
<dbReference type="Gene3D" id="2.40.70.10">
    <property type="entry name" value="Acid Proteases"/>
    <property type="match status" value="1"/>
</dbReference>
<dbReference type="EMBL" id="JACCJC010000127">
    <property type="protein sequence ID" value="KAF6223885.1"/>
    <property type="molecule type" value="Genomic_DNA"/>
</dbReference>
<protein>
    <submittedName>
        <fullName evidence="1">Uncharacterized protein</fullName>
    </submittedName>
</protein>
<sequence length="163" mass="18329">MTALVDTGGEEIFVSQSFIKETQIPKPEHAPTMVRAIDGHQIPSYGKHDLVFGLADSRGKKQEQTLKAYAVDMRGYDLILSFPWIYDVDPDIHWREQFWTYRDFPVSDEKQADIAMVDVEHFASLANAAVTHGLGQAFIALLYQILSESSEDNCDEAMRCGAT</sequence>
<dbReference type="AlphaFoldDB" id="A0A8H6CIB4"/>
<reference evidence="1 2" key="1">
    <citation type="journal article" date="2020" name="Genomics">
        <title>Complete, high-quality genomes from long-read metagenomic sequencing of two wolf lichen thalli reveals enigmatic genome architecture.</title>
        <authorList>
            <person name="McKenzie S.K."/>
            <person name="Walston R.F."/>
            <person name="Allen J.L."/>
        </authorList>
    </citation>
    <scope>NUCLEOTIDE SEQUENCE [LARGE SCALE GENOMIC DNA]</scope>
    <source>
        <strain evidence="1">WasteWater2</strain>
    </source>
</reference>
<dbReference type="InterPro" id="IPR021109">
    <property type="entry name" value="Peptidase_aspartic_dom_sf"/>
</dbReference>
<dbReference type="GeneID" id="59294716"/>
<evidence type="ECO:0000313" key="2">
    <source>
        <dbReference type="Proteomes" id="UP000578531"/>
    </source>
</evidence>